<dbReference type="SUPFAM" id="SSF63380">
    <property type="entry name" value="Riboflavin synthase domain-like"/>
    <property type="match status" value="1"/>
</dbReference>
<evidence type="ECO:0000256" key="10">
    <source>
        <dbReference type="RuleBase" id="RU361226"/>
    </source>
</evidence>
<dbReference type="AlphaFoldDB" id="A0AAE0PHA3"/>
<evidence type="ECO:0000313" key="14">
    <source>
        <dbReference type="Proteomes" id="UP001281003"/>
    </source>
</evidence>
<dbReference type="CDD" id="cd06183">
    <property type="entry name" value="cyt_b5_reduct_like"/>
    <property type="match status" value="1"/>
</dbReference>
<dbReference type="Pfam" id="PF00175">
    <property type="entry name" value="NAD_binding_1"/>
    <property type="match status" value="1"/>
</dbReference>
<evidence type="ECO:0000256" key="2">
    <source>
        <dbReference type="ARBA" id="ARBA00004572"/>
    </source>
</evidence>
<evidence type="ECO:0000256" key="7">
    <source>
        <dbReference type="ARBA" id="ARBA00023027"/>
    </source>
</evidence>
<evidence type="ECO:0000256" key="3">
    <source>
        <dbReference type="ARBA" id="ARBA00006105"/>
    </source>
</evidence>
<evidence type="ECO:0000256" key="5">
    <source>
        <dbReference type="ARBA" id="ARBA00022827"/>
    </source>
</evidence>
<comment type="catalytic activity">
    <reaction evidence="10">
        <text>2 Fe(III)-[cytochrome b5] + NADH = 2 Fe(II)-[cytochrome b5] + NAD(+) + H(+)</text>
        <dbReference type="Rhea" id="RHEA:46680"/>
        <dbReference type="Rhea" id="RHEA-COMP:10438"/>
        <dbReference type="Rhea" id="RHEA-COMP:10439"/>
        <dbReference type="ChEBI" id="CHEBI:15378"/>
        <dbReference type="ChEBI" id="CHEBI:29033"/>
        <dbReference type="ChEBI" id="CHEBI:29034"/>
        <dbReference type="ChEBI" id="CHEBI:57540"/>
        <dbReference type="ChEBI" id="CHEBI:57945"/>
        <dbReference type="EC" id="1.6.2.2"/>
    </reaction>
</comment>
<dbReference type="InterPro" id="IPR001433">
    <property type="entry name" value="OxRdtase_FAD/NAD-bd"/>
</dbReference>
<comment type="similarity">
    <text evidence="3 10">Belongs to the flavoprotein pyridine nucleotide cytochrome reductase family.</text>
</comment>
<dbReference type="GO" id="GO:0006696">
    <property type="term" value="P:ergosterol biosynthetic process"/>
    <property type="evidence" value="ECO:0007669"/>
    <property type="project" value="TreeGrafter"/>
</dbReference>
<evidence type="ECO:0000256" key="11">
    <source>
        <dbReference type="SAM" id="Phobius"/>
    </source>
</evidence>
<feature type="binding site" evidence="9">
    <location>
        <position position="154"/>
    </location>
    <ligand>
        <name>FAD</name>
        <dbReference type="ChEBI" id="CHEBI:57692"/>
    </ligand>
</feature>
<dbReference type="GO" id="GO:0005741">
    <property type="term" value="C:mitochondrial outer membrane"/>
    <property type="evidence" value="ECO:0007669"/>
    <property type="project" value="UniProtKB-SubCell"/>
</dbReference>
<organism evidence="13 14">
    <name type="scientific">Sordaria brevicollis</name>
    <dbReference type="NCBI Taxonomy" id="83679"/>
    <lineage>
        <taxon>Eukaryota</taxon>
        <taxon>Fungi</taxon>
        <taxon>Dikarya</taxon>
        <taxon>Ascomycota</taxon>
        <taxon>Pezizomycotina</taxon>
        <taxon>Sordariomycetes</taxon>
        <taxon>Sordariomycetidae</taxon>
        <taxon>Sordariales</taxon>
        <taxon>Sordariaceae</taxon>
        <taxon>Sordaria</taxon>
    </lineage>
</organism>
<name>A0AAE0PHA3_SORBR</name>
<evidence type="ECO:0000259" key="12">
    <source>
        <dbReference type="PROSITE" id="PS51384"/>
    </source>
</evidence>
<keyword evidence="11" id="KW-1133">Transmembrane helix</keyword>
<protein>
    <recommendedName>
        <fullName evidence="10">NADH-cytochrome b5 reductase</fullName>
        <ecNumber evidence="10">1.6.2.2</ecNumber>
    </recommendedName>
</protein>
<dbReference type="FunFam" id="3.40.50.80:FF:000009">
    <property type="entry name" value="NADH-cytochrome b5 reductase"/>
    <property type="match status" value="1"/>
</dbReference>
<dbReference type="InterPro" id="IPR001709">
    <property type="entry name" value="Flavoprot_Pyr_Nucl_cyt_Rdtase"/>
</dbReference>
<proteinExistence type="inferred from homology"/>
<feature type="domain" description="FAD-binding FR-type" evidence="12">
    <location>
        <begin position="75"/>
        <end position="187"/>
    </location>
</feature>
<feature type="binding site" evidence="9">
    <location>
        <position position="130"/>
    </location>
    <ligand>
        <name>FAD</name>
        <dbReference type="ChEBI" id="CHEBI:57692"/>
    </ligand>
</feature>
<evidence type="ECO:0000256" key="6">
    <source>
        <dbReference type="ARBA" id="ARBA00023002"/>
    </source>
</evidence>
<dbReference type="InterPro" id="IPR001834">
    <property type="entry name" value="CBR-like"/>
</dbReference>
<feature type="binding site" evidence="9">
    <location>
        <position position="156"/>
    </location>
    <ligand>
        <name>FAD</name>
        <dbReference type="ChEBI" id="CHEBI:57692"/>
    </ligand>
</feature>
<keyword evidence="4 9" id="KW-0285">Flavoprotein</keyword>
<evidence type="ECO:0000256" key="8">
    <source>
        <dbReference type="ARBA" id="ARBA00023136"/>
    </source>
</evidence>
<dbReference type="Proteomes" id="UP001281003">
    <property type="component" value="Unassembled WGS sequence"/>
</dbReference>
<dbReference type="PRINTS" id="PR00371">
    <property type="entry name" value="FPNCR"/>
</dbReference>
<keyword evidence="7 10" id="KW-0520">NAD</keyword>
<dbReference type="Gene3D" id="3.40.50.80">
    <property type="entry name" value="Nucleotide-binding domain of ferredoxin-NADP reductase (FNR) module"/>
    <property type="match status" value="1"/>
</dbReference>
<feature type="binding site" evidence="9">
    <location>
        <position position="131"/>
    </location>
    <ligand>
        <name>FAD</name>
        <dbReference type="ChEBI" id="CHEBI:57692"/>
    </ligand>
</feature>
<evidence type="ECO:0000256" key="1">
    <source>
        <dbReference type="ARBA" id="ARBA00001974"/>
    </source>
</evidence>
<dbReference type="PROSITE" id="PS51384">
    <property type="entry name" value="FAD_FR"/>
    <property type="match status" value="1"/>
</dbReference>
<reference evidence="13" key="2">
    <citation type="submission" date="2023-07" db="EMBL/GenBank/DDBJ databases">
        <authorList>
            <consortium name="Lawrence Berkeley National Laboratory"/>
            <person name="Haridas S."/>
            <person name="Hensen N."/>
            <person name="Bonometti L."/>
            <person name="Westerberg I."/>
            <person name="Brannstrom I.O."/>
            <person name="Guillou S."/>
            <person name="Cros-Aarteil S."/>
            <person name="Calhoun S."/>
            <person name="Kuo A."/>
            <person name="Mondo S."/>
            <person name="Pangilinan J."/>
            <person name="Riley R."/>
            <person name="LaButti K."/>
            <person name="Andreopoulos B."/>
            <person name="Lipzen A."/>
            <person name="Chen C."/>
            <person name="Yanf M."/>
            <person name="Daum C."/>
            <person name="Ng V."/>
            <person name="Clum A."/>
            <person name="Steindorff A."/>
            <person name="Ohm R."/>
            <person name="Martin F."/>
            <person name="Silar P."/>
            <person name="Natvig D."/>
            <person name="Lalanne C."/>
            <person name="Gautier V."/>
            <person name="Ament-velasquez S.L."/>
            <person name="Kruys A."/>
            <person name="Hutchinson M.I."/>
            <person name="Powell A.J."/>
            <person name="Barry K."/>
            <person name="Miller A.N."/>
            <person name="Grigoriev I.V."/>
            <person name="Debuchy R."/>
            <person name="Gladieux P."/>
            <person name="Thoren M.H."/>
            <person name="Johannesson H."/>
        </authorList>
    </citation>
    <scope>NUCLEOTIDE SEQUENCE</scope>
    <source>
        <strain evidence="13">FGSC 1904</strain>
    </source>
</reference>
<comment type="caution">
    <text evidence="13">The sequence shown here is derived from an EMBL/GenBank/DDBJ whole genome shotgun (WGS) entry which is preliminary data.</text>
</comment>
<evidence type="ECO:0000256" key="9">
    <source>
        <dbReference type="PIRSR" id="PIRSR601834-1"/>
    </source>
</evidence>
<dbReference type="InterPro" id="IPR017938">
    <property type="entry name" value="Riboflavin_synthase-like_b-brl"/>
</dbReference>
<comment type="cofactor">
    <cofactor evidence="1 9 10">
        <name>FAD</name>
        <dbReference type="ChEBI" id="CHEBI:57692"/>
    </cofactor>
</comment>
<dbReference type="PANTHER" id="PTHR19370">
    <property type="entry name" value="NADH-CYTOCHROME B5 REDUCTASE"/>
    <property type="match status" value="1"/>
</dbReference>
<gene>
    <name evidence="13" type="ORF">B0T20DRAFT_349459</name>
</gene>
<keyword evidence="11" id="KW-0812">Transmembrane</keyword>
<dbReference type="Pfam" id="PF00970">
    <property type="entry name" value="FAD_binding_6"/>
    <property type="match status" value="1"/>
</dbReference>
<keyword evidence="8 11" id="KW-0472">Membrane</keyword>
<dbReference type="EC" id="1.6.2.2" evidence="10"/>
<feature type="binding site" evidence="9">
    <location>
        <position position="148"/>
    </location>
    <ligand>
        <name>FAD</name>
        <dbReference type="ChEBI" id="CHEBI:57692"/>
    </ligand>
</feature>
<evidence type="ECO:0000256" key="4">
    <source>
        <dbReference type="ARBA" id="ARBA00022630"/>
    </source>
</evidence>
<feature type="transmembrane region" description="Helical" evidence="11">
    <location>
        <begin position="20"/>
        <end position="42"/>
    </location>
</feature>
<dbReference type="GO" id="GO:0090524">
    <property type="term" value="F:cytochrome-b5 reductase activity, acting on NADH"/>
    <property type="evidence" value="ECO:0007669"/>
    <property type="project" value="UniProtKB-EC"/>
</dbReference>
<feature type="binding site" evidence="9">
    <location>
        <position position="129"/>
    </location>
    <ligand>
        <name>FAD</name>
        <dbReference type="ChEBI" id="CHEBI:57692"/>
    </ligand>
</feature>
<reference evidence="13" key="1">
    <citation type="journal article" date="2023" name="Mol. Phylogenet. Evol.">
        <title>Genome-scale phylogeny and comparative genomics of the fungal order Sordariales.</title>
        <authorList>
            <person name="Hensen N."/>
            <person name="Bonometti L."/>
            <person name="Westerberg I."/>
            <person name="Brannstrom I.O."/>
            <person name="Guillou S."/>
            <person name="Cros-Aarteil S."/>
            <person name="Calhoun S."/>
            <person name="Haridas S."/>
            <person name="Kuo A."/>
            <person name="Mondo S."/>
            <person name="Pangilinan J."/>
            <person name="Riley R."/>
            <person name="LaButti K."/>
            <person name="Andreopoulos B."/>
            <person name="Lipzen A."/>
            <person name="Chen C."/>
            <person name="Yan M."/>
            <person name="Daum C."/>
            <person name="Ng V."/>
            <person name="Clum A."/>
            <person name="Steindorff A."/>
            <person name="Ohm R.A."/>
            <person name="Martin F."/>
            <person name="Silar P."/>
            <person name="Natvig D.O."/>
            <person name="Lalanne C."/>
            <person name="Gautier V."/>
            <person name="Ament-Velasquez S.L."/>
            <person name="Kruys A."/>
            <person name="Hutchinson M.I."/>
            <person name="Powell A.J."/>
            <person name="Barry K."/>
            <person name="Miller A.N."/>
            <person name="Grigoriev I.V."/>
            <person name="Debuchy R."/>
            <person name="Gladieux P."/>
            <person name="Hiltunen Thoren M."/>
            <person name="Johannesson H."/>
        </authorList>
    </citation>
    <scope>NUCLEOTIDE SEQUENCE</scope>
    <source>
        <strain evidence="13">FGSC 1904</strain>
    </source>
</reference>
<feature type="binding site" evidence="9">
    <location>
        <position position="196"/>
    </location>
    <ligand>
        <name>FAD</name>
        <dbReference type="ChEBI" id="CHEBI:57692"/>
    </ligand>
</feature>
<keyword evidence="14" id="KW-1185">Reference proteome</keyword>
<dbReference type="InterPro" id="IPR017927">
    <property type="entry name" value="FAD-bd_FR_type"/>
</dbReference>
<keyword evidence="6 10" id="KW-0560">Oxidoreductase</keyword>
<dbReference type="InterPro" id="IPR039261">
    <property type="entry name" value="FNR_nucleotide-bd"/>
</dbReference>
<dbReference type="InterPro" id="IPR008333">
    <property type="entry name" value="Cbr1-like_FAD-bd_dom"/>
</dbReference>
<dbReference type="EMBL" id="JAUTDP010000004">
    <property type="protein sequence ID" value="KAK3399933.1"/>
    <property type="molecule type" value="Genomic_DNA"/>
</dbReference>
<dbReference type="Gene3D" id="2.40.30.10">
    <property type="entry name" value="Translation factors"/>
    <property type="match status" value="1"/>
</dbReference>
<dbReference type="SUPFAM" id="SSF52343">
    <property type="entry name" value="Ferredoxin reductase-like, C-terminal NADP-linked domain"/>
    <property type="match status" value="1"/>
</dbReference>
<sequence>MPPYNPFKINPNFLRPPLKASVMSTQVAVAAGVAGLGIYAFYLRRNTSGSATGAALATNMDASDLKPGKLPLSGFGFHSLRLHSTELMNHNTKKLRFELPDPSQPAGLGLTSALLTISFPKGRWLPVLRPYTPTNDLNEPGFVELMVKLYPGGKQSTHLHSLQPGDTLTVAPIPEMKWTPNKHSHVAMIAGGAGITPMYQLVRGILTNPEDKTRITLVWGVNTDEDIFLRDQLAQLEEKYPGRLKTVYVVAQPDAQSPHQRGYVTRQVLEQAGISGAAAAVEKSSKGDTKVLVCGPPAMEKALKGTKGWVGGGKKGVLQELGYTADQIYSF</sequence>
<keyword evidence="5 9" id="KW-0274">FAD</keyword>
<dbReference type="PANTHER" id="PTHR19370:SF101">
    <property type="entry name" value="NADH-CYTOCHROME B5 REDUCTASE"/>
    <property type="match status" value="1"/>
</dbReference>
<dbReference type="PRINTS" id="PR00406">
    <property type="entry name" value="CYTB5RDTASE"/>
</dbReference>
<accession>A0AAE0PHA3</accession>
<comment type="subcellular location">
    <subcellularLocation>
        <location evidence="2">Mitochondrion outer membrane</location>
        <topology evidence="2">Single-pass membrane protein</topology>
    </subcellularLocation>
</comment>
<evidence type="ECO:0000313" key="13">
    <source>
        <dbReference type="EMBL" id="KAK3399933.1"/>
    </source>
</evidence>